<accession>A0A0F8ZTC3</accession>
<reference evidence="1" key="1">
    <citation type="journal article" date="2015" name="Nature">
        <title>Complex archaea that bridge the gap between prokaryotes and eukaryotes.</title>
        <authorList>
            <person name="Spang A."/>
            <person name="Saw J.H."/>
            <person name="Jorgensen S.L."/>
            <person name="Zaremba-Niedzwiedzka K."/>
            <person name="Martijn J."/>
            <person name="Lind A.E."/>
            <person name="van Eijk R."/>
            <person name="Schleper C."/>
            <person name="Guy L."/>
            <person name="Ettema T.J."/>
        </authorList>
    </citation>
    <scope>NUCLEOTIDE SEQUENCE</scope>
</reference>
<organism evidence="1">
    <name type="scientific">marine sediment metagenome</name>
    <dbReference type="NCBI Taxonomy" id="412755"/>
    <lineage>
        <taxon>unclassified sequences</taxon>
        <taxon>metagenomes</taxon>
        <taxon>ecological metagenomes</taxon>
    </lineage>
</organism>
<proteinExistence type="predicted"/>
<dbReference type="AlphaFoldDB" id="A0A0F8ZTC3"/>
<gene>
    <name evidence="1" type="ORF">LCGC14_2931850</name>
</gene>
<name>A0A0F8ZTC3_9ZZZZ</name>
<protein>
    <submittedName>
        <fullName evidence="1">Uncharacterized protein</fullName>
    </submittedName>
</protein>
<sequence>MNDPIIQALAIALILIVAWWASRPEVELNCQECPDDKRCEGCPNNEEV</sequence>
<dbReference type="EMBL" id="LAZR01058546">
    <property type="protein sequence ID" value="KKK69659.1"/>
    <property type="molecule type" value="Genomic_DNA"/>
</dbReference>
<evidence type="ECO:0000313" key="1">
    <source>
        <dbReference type="EMBL" id="KKK69659.1"/>
    </source>
</evidence>
<comment type="caution">
    <text evidence="1">The sequence shown here is derived from an EMBL/GenBank/DDBJ whole genome shotgun (WGS) entry which is preliminary data.</text>
</comment>
<feature type="non-terminal residue" evidence="1">
    <location>
        <position position="1"/>
    </location>
</feature>